<feature type="chain" id="PRO_5044013183" evidence="1">
    <location>
        <begin position="25"/>
        <end position="307"/>
    </location>
</feature>
<comment type="caution">
    <text evidence="2">The sequence shown here is derived from an EMBL/GenBank/DDBJ whole genome shotgun (WGS) entry which is preliminary data.</text>
</comment>
<evidence type="ECO:0000256" key="1">
    <source>
        <dbReference type="SAM" id="SignalP"/>
    </source>
</evidence>
<name>A0AAW0T3L3_SCYPA</name>
<dbReference type="PANTHER" id="PTHR20997">
    <property type="entry name" value="EG:BACR42I17.2 PROTEIN-RELATED"/>
    <property type="match status" value="1"/>
</dbReference>
<dbReference type="Pfam" id="PF07165">
    <property type="entry name" value="DUF1397"/>
    <property type="match status" value="1"/>
</dbReference>
<dbReference type="AlphaFoldDB" id="A0AAW0T3L3"/>
<feature type="signal peptide" evidence="1">
    <location>
        <begin position="1"/>
        <end position="24"/>
    </location>
</feature>
<keyword evidence="1" id="KW-0732">Signal</keyword>
<dbReference type="EMBL" id="JARAKH010000039">
    <property type="protein sequence ID" value="KAK8381804.1"/>
    <property type="molecule type" value="Genomic_DNA"/>
</dbReference>
<proteinExistence type="predicted"/>
<reference evidence="2 3" key="1">
    <citation type="submission" date="2023-03" db="EMBL/GenBank/DDBJ databases">
        <title>High-quality genome of Scylla paramamosain provides insights in environmental adaptation.</title>
        <authorList>
            <person name="Zhang L."/>
        </authorList>
    </citation>
    <scope>NUCLEOTIDE SEQUENCE [LARGE SCALE GENOMIC DNA]</scope>
    <source>
        <strain evidence="2">LZ_2023a</strain>
        <tissue evidence="2">Muscle</tissue>
    </source>
</reference>
<keyword evidence="3" id="KW-1185">Reference proteome</keyword>
<accession>A0AAW0T3L3</accession>
<organism evidence="2 3">
    <name type="scientific">Scylla paramamosain</name>
    <name type="common">Mud crab</name>
    <dbReference type="NCBI Taxonomy" id="85552"/>
    <lineage>
        <taxon>Eukaryota</taxon>
        <taxon>Metazoa</taxon>
        <taxon>Ecdysozoa</taxon>
        <taxon>Arthropoda</taxon>
        <taxon>Crustacea</taxon>
        <taxon>Multicrustacea</taxon>
        <taxon>Malacostraca</taxon>
        <taxon>Eumalacostraca</taxon>
        <taxon>Eucarida</taxon>
        <taxon>Decapoda</taxon>
        <taxon>Pleocyemata</taxon>
        <taxon>Brachyura</taxon>
        <taxon>Eubrachyura</taxon>
        <taxon>Portunoidea</taxon>
        <taxon>Portunidae</taxon>
        <taxon>Portuninae</taxon>
        <taxon>Scylla</taxon>
    </lineage>
</organism>
<gene>
    <name evidence="2" type="ORF">O3P69_015074</name>
</gene>
<dbReference type="Proteomes" id="UP001487740">
    <property type="component" value="Unassembled WGS sequence"/>
</dbReference>
<dbReference type="PANTHER" id="PTHR20997:SF2">
    <property type="entry name" value="EG:BACR42I17.2 PROTEIN-RELATED"/>
    <property type="match status" value="1"/>
</dbReference>
<sequence length="307" mass="34521">MGCRLLGCVVLVVLGYLAVMPVVGQQLDNGNLPLDEVAKTRVSTWLERCNATAGDEAVEDIKNSVGELMECVQKHINFNKLEEEVKVSIVKGELDVVFKKYCKRRSRLMACAEDVFTKVERCADEKQKQDLNITRRVIDAGIDFVCHNDGDRIALFMAEKGEECLKNHSKNIEECIEDKIPRIKEYKNDHDGIDITTFTINEENCKNLYGIQDCVVKHTSKCDDETPANILGSLISQMLKVCHLVGQRDSRLRSCLHRLLCCLAPLPGGNGRCQGGKSAREAQKEEETTCSLIYRIKNKHVLHTVIL</sequence>
<evidence type="ECO:0000313" key="3">
    <source>
        <dbReference type="Proteomes" id="UP001487740"/>
    </source>
</evidence>
<protein>
    <submittedName>
        <fullName evidence="2">Uncharacterized protein</fullName>
    </submittedName>
</protein>
<dbReference type="InterPro" id="IPR009832">
    <property type="entry name" value="DUF1397"/>
</dbReference>
<evidence type="ECO:0000313" key="2">
    <source>
        <dbReference type="EMBL" id="KAK8381804.1"/>
    </source>
</evidence>